<evidence type="ECO:0000256" key="1">
    <source>
        <dbReference type="ARBA" id="ARBA00038414"/>
    </source>
</evidence>
<comment type="caution">
    <text evidence="3">The sequence shown here is derived from an EMBL/GenBank/DDBJ whole genome shotgun (WGS) entry which is preliminary data.</text>
</comment>
<evidence type="ECO:0000256" key="2">
    <source>
        <dbReference type="SAM" id="MobiDB-lite"/>
    </source>
</evidence>
<dbReference type="PANTHER" id="PTHR28047:SF5">
    <property type="entry name" value="PROTEIN DCG1"/>
    <property type="match status" value="1"/>
</dbReference>
<dbReference type="GO" id="GO:0047661">
    <property type="term" value="F:amino-acid racemase activity"/>
    <property type="evidence" value="ECO:0007669"/>
    <property type="project" value="InterPro"/>
</dbReference>
<dbReference type="InterPro" id="IPR052186">
    <property type="entry name" value="Hydantoin_racemase-like"/>
</dbReference>
<evidence type="ECO:0000313" key="3">
    <source>
        <dbReference type="EMBL" id="RAI00158.1"/>
    </source>
</evidence>
<proteinExistence type="inferred from homology"/>
<dbReference type="InterPro" id="IPR053714">
    <property type="entry name" value="Iso_Racemase_Enz_sf"/>
</dbReference>
<keyword evidence="4" id="KW-1185">Reference proteome</keyword>
<dbReference type="Pfam" id="PF01177">
    <property type="entry name" value="Asp_Glu_race"/>
    <property type="match status" value="1"/>
</dbReference>
<reference evidence="3 4" key="1">
    <citation type="submission" date="2018-05" db="EMBL/GenBank/DDBJ databases">
        <title>Acuticoccus sediminis sp. nov., isolated from deep-sea sediment of Indian Ocean.</title>
        <authorList>
            <person name="Liu X."/>
            <person name="Lai Q."/>
            <person name="Du Y."/>
            <person name="Sun F."/>
            <person name="Zhang X."/>
            <person name="Wang S."/>
            <person name="Shao Z."/>
        </authorList>
    </citation>
    <scope>NUCLEOTIDE SEQUENCE [LARGE SCALE GENOMIC DNA]</scope>
    <source>
        <strain evidence="3 4">PTG4-2</strain>
    </source>
</reference>
<sequence>MGQPHTILYQLVAPMEVTAGPEEIERRRAFLERYAAAGTAIEVRSVARGTAGIECHYDAALVVPYLLESIEAARTRNSADAVIVGCFSDPGLDAVRERLPVPVVGPGEAAMALAIQLGDRFSVISPGSANPARIRARVRHIGLTERYVSCRGMGLRVPDLASRAPGALERIEATAIACLEDGADVLVLGCMSMAFLGLTDELQARLGVPVVNPVVAGLKTAEAMLSHRITPSRRTWPQPPDKPLLDRATRRQTTTTP</sequence>
<evidence type="ECO:0000313" key="4">
    <source>
        <dbReference type="Proteomes" id="UP000249590"/>
    </source>
</evidence>
<dbReference type="InterPro" id="IPR015942">
    <property type="entry name" value="Asp/Glu/hydantoin_racemase"/>
</dbReference>
<organism evidence="3 4">
    <name type="scientific">Acuticoccus sediminis</name>
    <dbReference type="NCBI Taxonomy" id="2184697"/>
    <lineage>
        <taxon>Bacteria</taxon>
        <taxon>Pseudomonadati</taxon>
        <taxon>Pseudomonadota</taxon>
        <taxon>Alphaproteobacteria</taxon>
        <taxon>Hyphomicrobiales</taxon>
        <taxon>Amorphaceae</taxon>
        <taxon>Acuticoccus</taxon>
    </lineage>
</organism>
<name>A0A8B2NQ80_9HYPH</name>
<accession>A0A8B2NQ80</accession>
<feature type="region of interest" description="Disordered" evidence="2">
    <location>
        <begin position="230"/>
        <end position="257"/>
    </location>
</feature>
<gene>
    <name evidence="3" type="ORF">DLJ53_20835</name>
</gene>
<dbReference type="RefSeq" id="WP_111348784.1">
    <property type="nucleotide sequence ID" value="NZ_QHHQ01000004.1"/>
</dbReference>
<dbReference type="EMBL" id="QHHQ01000004">
    <property type="protein sequence ID" value="RAI00158.1"/>
    <property type="molecule type" value="Genomic_DNA"/>
</dbReference>
<dbReference type="Proteomes" id="UP000249590">
    <property type="component" value="Unassembled WGS sequence"/>
</dbReference>
<comment type="similarity">
    <text evidence="1">Belongs to the HyuE racemase family.</text>
</comment>
<dbReference type="Gene3D" id="3.40.50.12500">
    <property type="match status" value="1"/>
</dbReference>
<dbReference type="OrthoDB" id="9791723at2"/>
<dbReference type="PANTHER" id="PTHR28047">
    <property type="entry name" value="PROTEIN DCG1"/>
    <property type="match status" value="1"/>
</dbReference>
<dbReference type="AlphaFoldDB" id="A0A8B2NQ80"/>
<protein>
    <submittedName>
        <fullName evidence="3">Hydantoin racemase</fullName>
    </submittedName>
</protein>